<evidence type="ECO:0000313" key="12">
    <source>
        <dbReference type="EMBL" id="TNN09361.1"/>
    </source>
</evidence>
<evidence type="ECO:0000256" key="8">
    <source>
        <dbReference type="ARBA" id="ARBA00023242"/>
    </source>
</evidence>
<dbReference type="GO" id="GO:0000122">
    <property type="term" value="P:negative regulation of transcription by RNA polymerase II"/>
    <property type="evidence" value="ECO:0007669"/>
    <property type="project" value="UniProtKB-ARBA"/>
</dbReference>
<evidence type="ECO:0000256" key="7">
    <source>
        <dbReference type="ARBA" id="ARBA00023155"/>
    </source>
</evidence>
<proteinExistence type="predicted"/>
<dbReference type="Gene3D" id="3.30.160.60">
    <property type="entry name" value="Classic Zinc Finger"/>
    <property type="match status" value="3"/>
</dbReference>
<dbReference type="GO" id="GO:0005634">
    <property type="term" value="C:nucleus"/>
    <property type="evidence" value="ECO:0007669"/>
    <property type="project" value="UniProtKB-SubCell"/>
</dbReference>
<dbReference type="STRING" id="6182.A0A4Z2CYM9"/>
<dbReference type="FunFam" id="3.30.160.60:FF:000013">
    <property type="entry name" value="Putative zinc finger E-box-binding homeobox 2"/>
    <property type="match status" value="1"/>
</dbReference>
<dbReference type="AlphaFoldDB" id="A0A4Z2CYM9"/>
<dbReference type="OrthoDB" id="427030at2759"/>
<dbReference type="FunFam" id="3.30.160.60:FF:000744">
    <property type="entry name" value="zinc finger E-box-binding homeobox 1"/>
    <property type="match status" value="1"/>
</dbReference>
<accession>A0A4Z2CYM9</accession>
<evidence type="ECO:0000256" key="10">
    <source>
        <dbReference type="SAM" id="MobiDB-lite"/>
    </source>
</evidence>
<dbReference type="PANTHER" id="PTHR24391:SF27">
    <property type="entry name" value="ZINC FINGER PROTEIN 1"/>
    <property type="match status" value="1"/>
</dbReference>
<gene>
    <name evidence="12" type="ORF">EWB00_006284</name>
</gene>
<dbReference type="InterPro" id="IPR036236">
    <property type="entry name" value="Znf_C2H2_sf"/>
</dbReference>
<keyword evidence="13" id="KW-1185">Reference proteome</keyword>
<dbReference type="PANTHER" id="PTHR24391">
    <property type="entry name" value="HISTONE H4 TRANSCRIPTION FACTOR-RELATED"/>
    <property type="match status" value="1"/>
</dbReference>
<protein>
    <submittedName>
        <fullName evidence="12">Zinc finger E-box-binding homeobox protein isoform 1</fullName>
    </submittedName>
</protein>
<evidence type="ECO:0000256" key="5">
    <source>
        <dbReference type="ARBA" id="ARBA00022833"/>
    </source>
</evidence>
<feature type="domain" description="C2H2-type" evidence="11">
    <location>
        <begin position="760"/>
        <end position="778"/>
    </location>
</feature>
<evidence type="ECO:0000256" key="9">
    <source>
        <dbReference type="PROSITE-ProRule" id="PRU00042"/>
    </source>
</evidence>
<comment type="caution">
    <text evidence="12">The sequence shown here is derived from an EMBL/GenBank/DDBJ whole genome shotgun (WGS) entry which is preliminary data.</text>
</comment>
<keyword evidence="5" id="KW-0862">Zinc</keyword>
<evidence type="ECO:0000256" key="6">
    <source>
        <dbReference type="ARBA" id="ARBA00023125"/>
    </source>
</evidence>
<feature type="domain" description="C2H2-type" evidence="11">
    <location>
        <begin position="704"/>
        <end position="731"/>
    </location>
</feature>
<dbReference type="SMART" id="SM00355">
    <property type="entry name" value="ZnF_C2H2"/>
    <property type="match status" value="3"/>
</dbReference>
<dbReference type="PROSITE" id="PS50157">
    <property type="entry name" value="ZINC_FINGER_C2H2_2"/>
    <property type="match status" value="3"/>
</dbReference>
<dbReference type="SUPFAM" id="SSF57667">
    <property type="entry name" value="beta-beta-alpha zinc fingers"/>
    <property type="match status" value="2"/>
</dbReference>
<evidence type="ECO:0000256" key="2">
    <source>
        <dbReference type="ARBA" id="ARBA00022723"/>
    </source>
</evidence>
<evidence type="ECO:0000256" key="1">
    <source>
        <dbReference type="ARBA" id="ARBA00004123"/>
    </source>
</evidence>
<evidence type="ECO:0000313" key="13">
    <source>
        <dbReference type="Proteomes" id="UP000311919"/>
    </source>
</evidence>
<dbReference type="GO" id="GO:0000981">
    <property type="term" value="F:DNA-binding transcription factor activity, RNA polymerase II-specific"/>
    <property type="evidence" value="ECO:0007669"/>
    <property type="project" value="TreeGrafter"/>
</dbReference>
<feature type="domain" description="C2H2-type" evidence="11">
    <location>
        <begin position="732"/>
        <end position="759"/>
    </location>
</feature>
<evidence type="ECO:0000256" key="3">
    <source>
        <dbReference type="ARBA" id="ARBA00022737"/>
    </source>
</evidence>
<keyword evidence="8" id="KW-0539">Nucleus</keyword>
<dbReference type="GO" id="GO:0008270">
    <property type="term" value="F:zinc ion binding"/>
    <property type="evidence" value="ECO:0007669"/>
    <property type="project" value="UniProtKB-KW"/>
</dbReference>
<keyword evidence="3" id="KW-0677">Repeat</keyword>
<reference evidence="12 13" key="1">
    <citation type="submission" date="2019-03" db="EMBL/GenBank/DDBJ databases">
        <title>An improved genome assembly of the fluke Schistosoma japonicum.</title>
        <authorList>
            <person name="Hu W."/>
            <person name="Luo F."/>
            <person name="Yin M."/>
            <person name="Mo X."/>
            <person name="Sun C."/>
            <person name="Wu Q."/>
            <person name="Zhu B."/>
            <person name="Xiang M."/>
            <person name="Wang J."/>
            <person name="Wang Y."/>
            <person name="Zhang T."/>
            <person name="Xu B."/>
            <person name="Zheng H."/>
            <person name="Feng Z."/>
        </authorList>
    </citation>
    <scope>NUCLEOTIDE SEQUENCE [LARGE SCALE GENOMIC DNA]</scope>
    <source>
        <strain evidence="12">HuSjv2</strain>
        <tissue evidence="12">Worms</tissue>
    </source>
</reference>
<dbReference type="Pfam" id="PF00096">
    <property type="entry name" value="zf-C2H2"/>
    <property type="match status" value="2"/>
</dbReference>
<dbReference type="Proteomes" id="UP000311919">
    <property type="component" value="Unassembled WGS sequence"/>
</dbReference>
<dbReference type="InterPro" id="IPR013087">
    <property type="entry name" value="Znf_C2H2_type"/>
</dbReference>
<keyword evidence="7 12" id="KW-0371">Homeobox</keyword>
<keyword evidence="6 12" id="KW-0238">DNA-binding</keyword>
<organism evidence="12 13">
    <name type="scientific">Schistosoma japonicum</name>
    <name type="common">Blood fluke</name>
    <dbReference type="NCBI Taxonomy" id="6182"/>
    <lineage>
        <taxon>Eukaryota</taxon>
        <taxon>Metazoa</taxon>
        <taxon>Spiralia</taxon>
        <taxon>Lophotrochozoa</taxon>
        <taxon>Platyhelminthes</taxon>
        <taxon>Trematoda</taxon>
        <taxon>Digenea</taxon>
        <taxon>Strigeidida</taxon>
        <taxon>Schistosomatoidea</taxon>
        <taxon>Schistosomatidae</taxon>
        <taxon>Schistosoma</taxon>
    </lineage>
</organism>
<keyword evidence="2" id="KW-0479">Metal-binding</keyword>
<dbReference type="FunFam" id="3.30.160.60:FF:001498">
    <property type="entry name" value="Zinc finger protein 404"/>
    <property type="match status" value="1"/>
</dbReference>
<evidence type="ECO:0000259" key="11">
    <source>
        <dbReference type="PROSITE" id="PS50157"/>
    </source>
</evidence>
<evidence type="ECO:0000256" key="4">
    <source>
        <dbReference type="ARBA" id="ARBA00022771"/>
    </source>
</evidence>
<dbReference type="GO" id="GO:0000978">
    <property type="term" value="F:RNA polymerase II cis-regulatory region sequence-specific DNA binding"/>
    <property type="evidence" value="ECO:0007669"/>
    <property type="project" value="TreeGrafter"/>
</dbReference>
<comment type="subcellular location">
    <subcellularLocation>
        <location evidence="1">Nucleus</location>
    </subcellularLocation>
</comment>
<feature type="region of interest" description="Disordered" evidence="10">
    <location>
        <begin position="332"/>
        <end position="352"/>
    </location>
</feature>
<sequence length="788" mass="88251">MKEFIVVKNHLCAYNVANVFSHSGSYSSHMSSKKCNTSNYNTITTISSSNGTNTTTPHTTHIFHNKSSDGTSRICPRTSMDNESLTSQISSCNPSQFISSWELEKGKLDVLNRKYEDIPSTTHIIDDTELSSVSSILESVTQVNNSDYFLNHFKSNKSFPVNSMTHSDSPEITARVYNSTTKTATTDALNDNLYYIGKEANELLYNQHNINNSSKPTLDLQNLAMLLGVKLENVEQWFHHLHTTGHQSIEQSQKQPVHAYNAPSAHTQYYSLQNVNMATSSPIMSTANNHELNKSLNESNLTQYGNKVCSAQSSTLNSLSLMKDKSLLSSSSSFSSTSPSFSSLSSSPSKSSLSTYSTSVSLPSVSKTNVTDLSSTVCSPKYSQQDPSMIFCQLSPDIMKHIISNVNKNDNFSSYSTSLSSLNDRHLNFDTFISETSPFSASTLLSTAMKTAPLMTFVQQENETSIEHKPEENEGQESALDLSLPRLKRTDISYPHVGSQQMIHSTSYQPSIYKSSNFLWPMSSTMTFMAAATAAAVSFLSQTSNEINYSGQYLEGFSGNSINDLSQSSRVASPNYSLWTNKLNKNPLYNINDINKSNDSERSDYLHTSEFDCPPHLKAAIAMRNIENEFTNIENLPTQMLELRDNISNIRSDRKMNGYIDDNDYNNHLDGSLRKSKKIDNSISENNNSSISSCSDSINNNEVFTCDQCRKVFSKHSSLSRHKYEHTGLRPFTCRICSKAFKHKHHLTEHKRLHTGEKPFECQKCGKRFSHSGSYSQHINHRYKYCQS</sequence>
<dbReference type="EMBL" id="SKCS01000395">
    <property type="protein sequence ID" value="TNN09361.1"/>
    <property type="molecule type" value="Genomic_DNA"/>
</dbReference>
<dbReference type="PROSITE" id="PS00028">
    <property type="entry name" value="ZINC_FINGER_C2H2_1"/>
    <property type="match status" value="2"/>
</dbReference>
<keyword evidence="4 9" id="KW-0863">Zinc-finger</keyword>
<dbReference type="InterPro" id="IPR051574">
    <property type="entry name" value="ZnF_E-box_Homeobox"/>
</dbReference>
<name>A0A4Z2CYM9_SCHJA</name>